<feature type="region of interest" description="Disordered" evidence="1">
    <location>
        <begin position="1"/>
        <end position="85"/>
    </location>
</feature>
<evidence type="ECO:0000313" key="4">
    <source>
        <dbReference type="Proteomes" id="UP000663854"/>
    </source>
</evidence>
<gene>
    <name evidence="3" type="ORF">JXQ802_LOCUS57205</name>
    <name evidence="2" type="ORF">PYM288_LOCUS40616</name>
</gene>
<feature type="compositionally biased region" description="Low complexity" evidence="1">
    <location>
        <begin position="124"/>
        <end position="147"/>
    </location>
</feature>
<proteinExistence type="predicted"/>
<evidence type="ECO:0000256" key="1">
    <source>
        <dbReference type="SAM" id="MobiDB-lite"/>
    </source>
</evidence>
<protein>
    <submittedName>
        <fullName evidence="2">Uncharacterized protein</fullName>
    </submittedName>
</protein>
<reference evidence="2" key="1">
    <citation type="submission" date="2021-02" db="EMBL/GenBank/DDBJ databases">
        <authorList>
            <person name="Nowell W R."/>
        </authorList>
    </citation>
    <scope>NUCLEOTIDE SEQUENCE</scope>
</reference>
<organism evidence="2 4">
    <name type="scientific">Rotaria sordida</name>
    <dbReference type="NCBI Taxonomy" id="392033"/>
    <lineage>
        <taxon>Eukaryota</taxon>
        <taxon>Metazoa</taxon>
        <taxon>Spiralia</taxon>
        <taxon>Gnathifera</taxon>
        <taxon>Rotifera</taxon>
        <taxon>Eurotatoria</taxon>
        <taxon>Bdelloidea</taxon>
        <taxon>Philodinida</taxon>
        <taxon>Philodinidae</taxon>
        <taxon>Rotaria</taxon>
    </lineage>
</organism>
<dbReference type="EMBL" id="CAJNOH010012739">
    <property type="protein sequence ID" value="CAF1538618.1"/>
    <property type="molecule type" value="Genomic_DNA"/>
</dbReference>
<sequence length="221" mass="25029">MNGNTPPDYRQTDMDLSDNEENNSKSPSDRTAIVRTTRADPRHHRKHIHHRHQSSQQYFDDADERSNKDNSNLSPLVNGENKTTLQQTPMIDVNLITDLLIQHSQSTGFEKSLEMLTQTLRQLTDSNPVPPTTTTTTTSSQSSNQLSQTNPFENLLMKRLQPSLPQAVLPPPSVTSQVWFNSTTPQTFPSSVPPFFPLPGQQPPNVPMDFHSLQQYQNQRN</sequence>
<feature type="compositionally biased region" description="Basic residues" evidence="1">
    <location>
        <begin position="41"/>
        <end position="53"/>
    </location>
</feature>
<evidence type="ECO:0000313" key="3">
    <source>
        <dbReference type="EMBL" id="CAF1668584.1"/>
    </source>
</evidence>
<dbReference type="Proteomes" id="UP000663854">
    <property type="component" value="Unassembled WGS sequence"/>
</dbReference>
<feature type="compositionally biased region" description="Polar residues" evidence="1">
    <location>
        <begin position="69"/>
        <end position="85"/>
    </location>
</feature>
<evidence type="ECO:0000313" key="2">
    <source>
        <dbReference type="EMBL" id="CAF1538618.1"/>
    </source>
</evidence>
<feature type="region of interest" description="Disordered" evidence="1">
    <location>
        <begin position="122"/>
        <end position="147"/>
    </location>
</feature>
<dbReference type="EMBL" id="CAJNOL010014618">
    <property type="protein sequence ID" value="CAF1668584.1"/>
    <property type="molecule type" value="Genomic_DNA"/>
</dbReference>
<accession>A0A815VRL8</accession>
<comment type="caution">
    <text evidence="2">The sequence shown here is derived from an EMBL/GenBank/DDBJ whole genome shotgun (WGS) entry which is preliminary data.</text>
</comment>
<name>A0A815VRL8_9BILA</name>
<evidence type="ECO:0000313" key="5">
    <source>
        <dbReference type="Proteomes" id="UP000663870"/>
    </source>
</evidence>
<dbReference type="AlphaFoldDB" id="A0A815VRL8"/>
<dbReference type="Proteomes" id="UP000663870">
    <property type="component" value="Unassembled WGS sequence"/>
</dbReference>
<keyword evidence="5" id="KW-1185">Reference proteome</keyword>